<evidence type="ECO:0000256" key="1">
    <source>
        <dbReference type="ARBA" id="ARBA00001913"/>
    </source>
</evidence>
<dbReference type="GO" id="GO:0046872">
    <property type="term" value="F:metal ion binding"/>
    <property type="evidence" value="ECO:0007669"/>
    <property type="project" value="UniProtKB-KW"/>
</dbReference>
<comment type="similarity">
    <text evidence="2">Belongs to the sulfatase family.</text>
</comment>
<dbReference type="AlphaFoldDB" id="A0AAN5AQ86"/>
<sequence length="529" mass="59329">MKRCFLALFLSVGLFSCNKGKESKQEQKKPNVLFIVADDLGYSDLGCTGSDFYETPNLDGLADKGVRFSDGYAGCQVCSPSRVSLQTGQFPARHGVTTWIGDASGEDWRGYGQFSQLLPPEYEHGFSQSNLTWAKAMKKNGYKTFFAGKWHGGDVGSLPEDHGYDINIGGWEVGSPKGGYFDPFINPKMENRKPGENLSMRLADETVNFMRNHQGKEEPFFAFLSFYAVHGPIQTSQEKWAKYREKVVKAGYEEEGFVEDPLLPRRKNQDHPVYAGLVETMDDAVGVVLNGLKELGLEENTIVIFTSDNGGVSSGDGYSTSNAPLKGGKGQAYEGGVRVPYIISVPWLDNKGSWNNTPASGVDFFPTVLDLVGAPLEPQAHVDGVSLKPALMNKEIKERPLYWHYPHYGNQGGDPASMVRQGKWKLMYFWEDGHLELYDVTKDVGEQHDLAGQEVQVANQLKTQLFDWLASVNAKFPEKDPQYDDAKRQAYIKRRMRNTKANLEKQRNAMYQEGWQPNKDWWGSMIIND</sequence>
<evidence type="ECO:0000256" key="6">
    <source>
        <dbReference type="ARBA" id="ARBA00022837"/>
    </source>
</evidence>
<dbReference type="Proteomes" id="UP001310022">
    <property type="component" value="Unassembled WGS sequence"/>
</dbReference>
<dbReference type="InterPro" id="IPR050738">
    <property type="entry name" value="Sulfatase"/>
</dbReference>
<organism evidence="8 9">
    <name type="scientific">Persicobacter diffluens</name>
    <dbReference type="NCBI Taxonomy" id="981"/>
    <lineage>
        <taxon>Bacteria</taxon>
        <taxon>Pseudomonadati</taxon>
        <taxon>Bacteroidota</taxon>
        <taxon>Cytophagia</taxon>
        <taxon>Cytophagales</taxon>
        <taxon>Persicobacteraceae</taxon>
        <taxon>Persicobacter</taxon>
    </lineage>
</organism>
<dbReference type="SUPFAM" id="SSF53649">
    <property type="entry name" value="Alkaline phosphatase-like"/>
    <property type="match status" value="1"/>
</dbReference>
<evidence type="ECO:0000256" key="3">
    <source>
        <dbReference type="ARBA" id="ARBA00022723"/>
    </source>
</evidence>
<evidence type="ECO:0000256" key="4">
    <source>
        <dbReference type="ARBA" id="ARBA00022729"/>
    </source>
</evidence>
<dbReference type="Pfam" id="PF00884">
    <property type="entry name" value="Sulfatase"/>
    <property type="match status" value="1"/>
</dbReference>
<keyword evidence="4" id="KW-0732">Signal</keyword>
<dbReference type="RefSeq" id="WP_338240117.1">
    <property type="nucleotide sequence ID" value="NZ_BQKE01000011.1"/>
</dbReference>
<dbReference type="PANTHER" id="PTHR42693">
    <property type="entry name" value="ARYLSULFATASE FAMILY MEMBER"/>
    <property type="match status" value="1"/>
</dbReference>
<keyword evidence="6" id="KW-0106">Calcium</keyword>
<dbReference type="EMBL" id="BQKE01000011">
    <property type="protein sequence ID" value="GJM65051.1"/>
    <property type="molecule type" value="Genomic_DNA"/>
</dbReference>
<reference evidence="8 9" key="1">
    <citation type="submission" date="2021-12" db="EMBL/GenBank/DDBJ databases">
        <title>Genome sequencing of bacteria with rrn-lacking chromosome and rrn-plasmid.</title>
        <authorList>
            <person name="Anda M."/>
            <person name="Iwasaki W."/>
        </authorList>
    </citation>
    <scope>NUCLEOTIDE SEQUENCE [LARGE SCALE GENOMIC DNA]</scope>
    <source>
        <strain evidence="8 9">NBRC 15940</strain>
    </source>
</reference>
<dbReference type="GO" id="GO:0004065">
    <property type="term" value="F:arylsulfatase activity"/>
    <property type="evidence" value="ECO:0007669"/>
    <property type="project" value="TreeGrafter"/>
</dbReference>
<comment type="caution">
    <text evidence="8">The sequence shown here is derived from an EMBL/GenBank/DDBJ whole genome shotgun (WGS) entry which is preliminary data.</text>
</comment>
<dbReference type="InterPro" id="IPR024607">
    <property type="entry name" value="Sulfatase_CS"/>
</dbReference>
<dbReference type="InterPro" id="IPR000917">
    <property type="entry name" value="Sulfatase_N"/>
</dbReference>
<dbReference type="PROSITE" id="PS51257">
    <property type="entry name" value="PROKAR_LIPOPROTEIN"/>
    <property type="match status" value="1"/>
</dbReference>
<keyword evidence="3" id="KW-0479">Metal-binding</keyword>
<comment type="cofactor">
    <cofactor evidence="1">
        <name>Ca(2+)</name>
        <dbReference type="ChEBI" id="CHEBI:29108"/>
    </cofactor>
</comment>
<gene>
    <name evidence="8" type="ORF">PEDI_56030</name>
</gene>
<proteinExistence type="inferred from homology"/>
<evidence type="ECO:0000256" key="2">
    <source>
        <dbReference type="ARBA" id="ARBA00008779"/>
    </source>
</evidence>
<evidence type="ECO:0000256" key="5">
    <source>
        <dbReference type="ARBA" id="ARBA00022801"/>
    </source>
</evidence>
<keyword evidence="5" id="KW-0378">Hydrolase</keyword>
<dbReference type="PROSITE" id="PS00149">
    <property type="entry name" value="SULFATASE_2"/>
    <property type="match status" value="1"/>
</dbReference>
<dbReference type="InterPro" id="IPR017850">
    <property type="entry name" value="Alkaline_phosphatase_core_sf"/>
</dbReference>
<name>A0AAN5AQ86_9BACT</name>
<feature type="domain" description="Sulfatase N-terminal" evidence="7">
    <location>
        <begin position="30"/>
        <end position="373"/>
    </location>
</feature>
<protein>
    <submittedName>
        <fullName evidence="8">Sulfatase</fullName>
    </submittedName>
</protein>
<accession>A0AAN5AQ86</accession>
<dbReference type="Gene3D" id="3.30.1120.10">
    <property type="match status" value="1"/>
</dbReference>
<keyword evidence="9" id="KW-1185">Reference proteome</keyword>
<dbReference type="CDD" id="cd16144">
    <property type="entry name" value="ARS_like"/>
    <property type="match status" value="1"/>
</dbReference>
<evidence type="ECO:0000313" key="8">
    <source>
        <dbReference type="EMBL" id="GJM65051.1"/>
    </source>
</evidence>
<evidence type="ECO:0000313" key="9">
    <source>
        <dbReference type="Proteomes" id="UP001310022"/>
    </source>
</evidence>
<evidence type="ECO:0000259" key="7">
    <source>
        <dbReference type="Pfam" id="PF00884"/>
    </source>
</evidence>
<dbReference type="PANTHER" id="PTHR42693:SF42">
    <property type="entry name" value="ARYLSULFATASE G"/>
    <property type="match status" value="1"/>
</dbReference>
<dbReference type="Gene3D" id="3.40.720.10">
    <property type="entry name" value="Alkaline Phosphatase, subunit A"/>
    <property type="match status" value="1"/>
</dbReference>